<dbReference type="AlphaFoldDB" id="A0AAU7EBU4"/>
<keyword evidence="2" id="KW-0325">Glycoprotein</keyword>
<dbReference type="Proteomes" id="UP001224325">
    <property type="component" value="Chromosome"/>
</dbReference>
<sequence length="566" mass="63300">MKKFNCILFILLLCVFKSYAQYPKLTAEDRAQEEAIKVEAYKHSDEAWEKAKIIVEKEAKEGKPYIPWAGRPTDLPQAEIPAFPGAEGGGMYTFGGRGGSVYTVTSLEDLGPGTLREACEKGGARIIVFNVSGIIKLKTPLIIRAPYITIAGQTAPGDGICVAGETVWIDTHDVIIRHMRFRRGETFVGRRDDAIGGNPVGNIMIDHVSATWGLDENMSIYRHMFSPGADYKDEKLPTVNITIQNSLFGEALDTYNHSFGSTLGGENCAFIRNMWANNAGRNPSIGWNGIFNFVNNVVFNWVHRSVDGGDYTAKYNIINNYFKPGPLTDLEDPISYRILKPESGRSKLDYLEFGSAYVSGNIVENNERISKNNWDGGVQMENKKGVLMNLEEANTYFPSMKAAKPMPMPWFRTILDADKAYDFVLNNVGATFPTRDAVDARIVRTVKTGKPEYVKDLDPNSFYQFEHRRLSADSYKKGIITDISQVGGYPEYKGKPYIDSDKDGIPDVWEKKNGLNPNDASDAIIDSDNDGYTNIEEYINGSDLKRKTDWTDLKNNKETLIKPLIN</sequence>
<dbReference type="RefSeq" id="WP_308990996.1">
    <property type="nucleotide sequence ID" value="NZ_CP155618.1"/>
</dbReference>
<gene>
    <name evidence="4" type="ORF">QLS71_009495</name>
</gene>
<evidence type="ECO:0000256" key="3">
    <source>
        <dbReference type="SAM" id="SignalP"/>
    </source>
</evidence>
<feature type="signal peptide" evidence="3">
    <location>
        <begin position="1"/>
        <end position="20"/>
    </location>
</feature>
<dbReference type="SUPFAM" id="SSF51126">
    <property type="entry name" value="Pectin lyase-like"/>
    <property type="match status" value="1"/>
</dbReference>
<organism evidence="4 5">
    <name type="scientific">Mariniflexile litorale</name>
    <dbReference type="NCBI Taxonomy" id="3045158"/>
    <lineage>
        <taxon>Bacteria</taxon>
        <taxon>Pseudomonadati</taxon>
        <taxon>Bacteroidota</taxon>
        <taxon>Flavobacteriia</taxon>
        <taxon>Flavobacteriales</taxon>
        <taxon>Flavobacteriaceae</taxon>
        <taxon>Mariniflexile</taxon>
    </lineage>
</organism>
<name>A0AAU7EBU4_9FLAO</name>
<dbReference type="PANTHER" id="PTHR42970">
    <property type="entry name" value="PECTATE LYASE C-RELATED"/>
    <property type="match status" value="1"/>
</dbReference>
<dbReference type="EMBL" id="CP155618">
    <property type="protein sequence ID" value="XBL12573.1"/>
    <property type="molecule type" value="Genomic_DNA"/>
</dbReference>
<evidence type="ECO:0000313" key="5">
    <source>
        <dbReference type="Proteomes" id="UP001224325"/>
    </source>
</evidence>
<dbReference type="InterPro" id="IPR011050">
    <property type="entry name" value="Pectin_lyase_fold/virulence"/>
</dbReference>
<reference evidence="4" key="1">
    <citation type="submission" date="2024-04" db="EMBL/GenBank/DDBJ databases">
        <title>Mariniflexile litorale, isolated from the shallow sediments of the Sea of Japan.</title>
        <authorList>
            <person name="Romanenko L."/>
            <person name="Isaeva M."/>
        </authorList>
    </citation>
    <scope>NUCLEOTIDE SEQUENCE [LARGE SCALE GENOMIC DNA]</scope>
    <source>
        <strain evidence="4">KMM 9835</strain>
    </source>
</reference>
<keyword evidence="5" id="KW-1185">Reference proteome</keyword>
<evidence type="ECO:0000256" key="2">
    <source>
        <dbReference type="ARBA" id="ARBA00023180"/>
    </source>
</evidence>
<dbReference type="PANTHER" id="PTHR42970:SF1">
    <property type="entry name" value="PECTATE LYASE C-RELATED"/>
    <property type="match status" value="1"/>
</dbReference>
<keyword evidence="1" id="KW-0479">Metal-binding</keyword>
<feature type="chain" id="PRO_5043493046" evidence="3">
    <location>
        <begin position="21"/>
        <end position="566"/>
    </location>
</feature>
<dbReference type="InterPro" id="IPR052063">
    <property type="entry name" value="Polysaccharide_Lyase_1"/>
</dbReference>
<keyword evidence="4" id="KW-0456">Lyase</keyword>
<dbReference type="KEGG" id="mlil:QLS71_009495"/>
<proteinExistence type="predicted"/>
<dbReference type="GO" id="GO:0046872">
    <property type="term" value="F:metal ion binding"/>
    <property type="evidence" value="ECO:0007669"/>
    <property type="project" value="UniProtKB-KW"/>
</dbReference>
<dbReference type="GO" id="GO:0016829">
    <property type="term" value="F:lyase activity"/>
    <property type="evidence" value="ECO:0007669"/>
    <property type="project" value="UniProtKB-KW"/>
</dbReference>
<dbReference type="InterPro" id="IPR012334">
    <property type="entry name" value="Pectin_lyas_fold"/>
</dbReference>
<keyword evidence="3" id="KW-0732">Signal</keyword>
<evidence type="ECO:0000256" key="1">
    <source>
        <dbReference type="ARBA" id="ARBA00022723"/>
    </source>
</evidence>
<protein>
    <submittedName>
        <fullName evidence="4">Polysaccharide lyase</fullName>
    </submittedName>
</protein>
<evidence type="ECO:0000313" key="4">
    <source>
        <dbReference type="EMBL" id="XBL12573.1"/>
    </source>
</evidence>
<accession>A0AAU7EBU4</accession>
<dbReference type="Gene3D" id="2.160.20.10">
    <property type="entry name" value="Single-stranded right-handed beta-helix, Pectin lyase-like"/>
    <property type="match status" value="1"/>
</dbReference>